<keyword evidence="1" id="KW-0812">Transmembrane</keyword>
<dbReference type="AlphaFoldDB" id="A0A8J8NJ92"/>
<gene>
    <name evidence="2" type="ORF">FGO68_gene11109</name>
</gene>
<sequence length="115" mass="12639">MLKNAVYDEDGSGMESASDTTEIIEIGSSILSSAPAGVYITYFDQNTGLTTPDFVYSKTGKSYLKPLNTRFLYVYSNNSDVTLSVMYGNTKQANYLHSGSLLSLALLYGLLQLFY</sequence>
<evidence type="ECO:0000256" key="1">
    <source>
        <dbReference type="SAM" id="Phobius"/>
    </source>
</evidence>
<feature type="transmembrane region" description="Helical" evidence="1">
    <location>
        <begin position="95"/>
        <end position="114"/>
    </location>
</feature>
<comment type="caution">
    <text evidence="2">The sequence shown here is derived from an EMBL/GenBank/DDBJ whole genome shotgun (WGS) entry which is preliminary data.</text>
</comment>
<dbReference type="Proteomes" id="UP000785679">
    <property type="component" value="Unassembled WGS sequence"/>
</dbReference>
<proteinExistence type="predicted"/>
<keyword evidence="3" id="KW-1185">Reference proteome</keyword>
<keyword evidence="1" id="KW-1133">Transmembrane helix</keyword>
<dbReference type="OrthoDB" id="10605059at2759"/>
<reference evidence="2" key="1">
    <citation type="submission" date="2019-06" db="EMBL/GenBank/DDBJ databases">
        <authorList>
            <person name="Zheng W."/>
        </authorList>
    </citation>
    <scope>NUCLEOTIDE SEQUENCE</scope>
    <source>
        <strain evidence="2">QDHG01</strain>
    </source>
</reference>
<dbReference type="EMBL" id="RRYP01014994">
    <property type="protein sequence ID" value="TNV75719.1"/>
    <property type="molecule type" value="Genomic_DNA"/>
</dbReference>
<accession>A0A8J8NJ92</accession>
<keyword evidence="1" id="KW-0472">Membrane</keyword>
<organism evidence="2 3">
    <name type="scientific">Halteria grandinella</name>
    <dbReference type="NCBI Taxonomy" id="5974"/>
    <lineage>
        <taxon>Eukaryota</taxon>
        <taxon>Sar</taxon>
        <taxon>Alveolata</taxon>
        <taxon>Ciliophora</taxon>
        <taxon>Intramacronucleata</taxon>
        <taxon>Spirotrichea</taxon>
        <taxon>Stichotrichia</taxon>
        <taxon>Sporadotrichida</taxon>
        <taxon>Halteriidae</taxon>
        <taxon>Halteria</taxon>
    </lineage>
</organism>
<evidence type="ECO:0000313" key="3">
    <source>
        <dbReference type="Proteomes" id="UP000785679"/>
    </source>
</evidence>
<evidence type="ECO:0000313" key="2">
    <source>
        <dbReference type="EMBL" id="TNV75719.1"/>
    </source>
</evidence>
<name>A0A8J8NJ92_HALGN</name>
<protein>
    <submittedName>
        <fullName evidence="2">Uncharacterized protein</fullName>
    </submittedName>
</protein>